<organism evidence="1 2">
    <name type="scientific">Platanthera guangdongensis</name>
    <dbReference type="NCBI Taxonomy" id="2320717"/>
    <lineage>
        <taxon>Eukaryota</taxon>
        <taxon>Viridiplantae</taxon>
        <taxon>Streptophyta</taxon>
        <taxon>Embryophyta</taxon>
        <taxon>Tracheophyta</taxon>
        <taxon>Spermatophyta</taxon>
        <taxon>Magnoliopsida</taxon>
        <taxon>Liliopsida</taxon>
        <taxon>Asparagales</taxon>
        <taxon>Orchidaceae</taxon>
        <taxon>Orchidoideae</taxon>
        <taxon>Orchideae</taxon>
        <taxon>Orchidinae</taxon>
        <taxon>Platanthera</taxon>
    </lineage>
</organism>
<name>A0ABR2M1E9_9ASPA</name>
<dbReference type="Proteomes" id="UP001412067">
    <property type="component" value="Unassembled WGS sequence"/>
</dbReference>
<evidence type="ECO:0000313" key="2">
    <source>
        <dbReference type="Proteomes" id="UP001412067"/>
    </source>
</evidence>
<evidence type="ECO:0000313" key="1">
    <source>
        <dbReference type="EMBL" id="KAK8956297.1"/>
    </source>
</evidence>
<sequence length="65" mass="7188">MVRLVFLPYTQVRRTICMSVSMRACTRVSAGFSPLRHSSPSYGSQDACSHSNPSHNIKVGRQCTS</sequence>
<protein>
    <submittedName>
        <fullName evidence="1">Uncharacterized protein</fullName>
    </submittedName>
</protein>
<reference evidence="1 2" key="1">
    <citation type="journal article" date="2022" name="Nat. Plants">
        <title>Genomes of leafy and leafless Platanthera orchids illuminate the evolution of mycoheterotrophy.</title>
        <authorList>
            <person name="Li M.H."/>
            <person name="Liu K.W."/>
            <person name="Li Z."/>
            <person name="Lu H.C."/>
            <person name="Ye Q.L."/>
            <person name="Zhang D."/>
            <person name="Wang J.Y."/>
            <person name="Li Y.F."/>
            <person name="Zhong Z.M."/>
            <person name="Liu X."/>
            <person name="Yu X."/>
            <person name="Liu D.K."/>
            <person name="Tu X.D."/>
            <person name="Liu B."/>
            <person name="Hao Y."/>
            <person name="Liao X.Y."/>
            <person name="Jiang Y.T."/>
            <person name="Sun W.H."/>
            <person name="Chen J."/>
            <person name="Chen Y.Q."/>
            <person name="Ai Y."/>
            <person name="Zhai J.W."/>
            <person name="Wu S.S."/>
            <person name="Zhou Z."/>
            <person name="Hsiao Y.Y."/>
            <person name="Wu W.L."/>
            <person name="Chen Y.Y."/>
            <person name="Lin Y.F."/>
            <person name="Hsu J.L."/>
            <person name="Li C.Y."/>
            <person name="Wang Z.W."/>
            <person name="Zhao X."/>
            <person name="Zhong W.Y."/>
            <person name="Ma X.K."/>
            <person name="Ma L."/>
            <person name="Huang J."/>
            <person name="Chen G.Z."/>
            <person name="Huang M.Z."/>
            <person name="Huang L."/>
            <person name="Peng D.H."/>
            <person name="Luo Y.B."/>
            <person name="Zou S.Q."/>
            <person name="Chen S.P."/>
            <person name="Lan S."/>
            <person name="Tsai W.C."/>
            <person name="Van de Peer Y."/>
            <person name="Liu Z.J."/>
        </authorList>
    </citation>
    <scope>NUCLEOTIDE SEQUENCE [LARGE SCALE GENOMIC DNA]</scope>
    <source>
        <strain evidence="1">Lor288</strain>
    </source>
</reference>
<dbReference type="EMBL" id="JBBWWR010000013">
    <property type="protein sequence ID" value="KAK8956297.1"/>
    <property type="molecule type" value="Genomic_DNA"/>
</dbReference>
<accession>A0ABR2M1E9</accession>
<comment type="caution">
    <text evidence="1">The sequence shown here is derived from an EMBL/GenBank/DDBJ whole genome shotgun (WGS) entry which is preliminary data.</text>
</comment>
<gene>
    <name evidence="1" type="ORF">KSP40_PGU004360</name>
</gene>
<proteinExistence type="predicted"/>
<keyword evidence="2" id="KW-1185">Reference proteome</keyword>